<dbReference type="AlphaFoldDB" id="A1ZJ33"/>
<gene>
    <name evidence="1" type="ORF">M23134_00453</name>
</gene>
<keyword evidence="2" id="KW-1185">Reference proteome</keyword>
<evidence type="ECO:0008006" key="3">
    <source>
        <dbReference type="Google" id="ProtNLM"/>
    </source>
</evidence>
<evidence type="ECO:0000313" key="2">
    <source>
        <dbReference type="Proteomes" id="UP000004095"/>
    </source>
</evidence>
<organism evidence="1 2">
    <name type="scientific">Microscilla marina ATCC 23134</name>
    <dbReference type="NCBI Taxonomy" id="313606"/>
    <lineage>
        <taxon>Bacteria</taxon>
        <taxon>Pseudomonadati</taxon>
        <taxon>Bacteroidota</taxon>
        <taxon>Cytophagia</taxon>
        <taxon>Cytophagales</taxon>
        <taxon>Microscillaceae</taxon>
        <taxon>Microscilla</taxon>
    </lineage>
</organism>
<dbReference type="EMBL" id="AAWS01000010">
    <property type="protein sequence ID" value="EAY29569.1"/>
    <property type="molecule type" value="Genomic_DNA"/>
</dbReference>
<accession>A1ZJ33</accession>
<sequence>MFSYFLSKQQHKLLALFIVLLVGSFFSTVRAQDYPRPAIDIDNFIQELFSVQSEDINYEDVYETLFQFYRSPLNLNTASREDLESLFVLSELQINSLLKHININGKLLSIYEIQAIPHFDATTIYRLLPFVFVRPAGLYIDARPLWQRILRERESNYLILRYDRVLQKKKGFTPADTNSKGEPNSRYAGSPGRMYTRYRISHRKDFSLGFTVEKDDGEQLTWDTRTRRYGADFLSFHAFVENQGRLKALALGDYQLQFGQSLLLAGGFNIGKGAETVQTIRRSNLGIRPYTSTLESGFFRGVAATYQFNRIEVTGFYSYNLMDANVLNSGDTLSQTEAFIQSFQTSGFHRTATEINAKGNIGERIVGSNVLYRSKDRNFQAGAIMLHTRYSKELKREDRIYNRFEFNGQENYNLGAHLSYNWQNFTFFGEGAQSKSGGRGAVAGFVSSLAPHIELAMLYRNFDKNFHSFYGSALGEGSRNINEEGIYWGIKVRPFKKIQLAAYYDRFRFPWLRFQADAPSSGHEFLARASYKFSRQVQLFGQYREEVKQKNQPNNSSNIDFLINTTRRNYIINLNYRMPRTLTLHSRLQMSSYQEGDMPITQGYALVQDVGFKVGKFTIDIRFSLFDTEDFNNRQYVFEKDVLWAFSIPAYSGVGFRNYALVRYRLSRKINIWLRYAQFSYRNQNTVGSGLEEIQGSVRSEIKAQVRIKF</sequence>
<evidence type="ECO:0000313" key="1">
    <source>
        <dbReference type="EMBL" id="EAY29569.1"/>
    </source>
</evidence>
<dbReference type="SUPFAM" id="SSF56935">
    <property type="entry name" value="Porins"/>
    <property type="match status" value="1"/>
</dbReference>
<dbReference type="SUPFAM" id="SSF47781">
    <property type="entry name" value="RuvA domain 2-like"/>
    <property type="match status" value="1"/>
</dbReference>
<protein>
    <recommendedName>
        <fullName evidence="3">Helix-hairpin-helix motif domain protein</fullName>
    </recommendedName>
</protein>
<dbReference type="InterPro" id="IPR010994">
    <property type="entry name" value="RuvA_2-like"/>
</dbReference>
<name>A1ZJ33_MICM2</name>
<reference evidence="1 2" key="1">
    <citation type="submission" date="2007-01" db="EMBL/GenBank/DDBJ databases">
        <authorList>
            <person name="Haygood M."/>
            <person name="Podell S."/>
            <person name="Anderson C."/>
            <person name="Hopkinson B."/>
            <person name="Roe K."/>
            <person name="Barbeau K."/>
            <person name="Gaasterland T."/>
            <person name="Ferriera S."/>
            <person name="Johnson J."/>
            <person name="Kravitz S."/>
            <person name="Beeson K."/>
            <person name="Sutton G."/>
            <person name="Rogers Y.-H."/>
            <person name="Friedman R."/>
            <person name="Frazier M."/>
            <person name="Venter J.C."/>
        </authorList>
    </citation>
    <scope>NUCLEOTIDE SEQUENCE [LARGE SCALE GENOMIC DNA]</scope>
    <source>
        <strain evidence="1 2">ATCC 23134</strain>
    </source>
</reference>
<comment type="caution">
    <text evidence="1">The sequence shown here is derived from an EMBL/GenBank/DDBJ whole genome shotgun (WGS) entry which is preliminary data.</text>
</comment>
<dbReference type="Proteomes" id="UP000004095">
    <property type="component" value="Unassembled WGS sequence"/>
</dbReference>
<dbReference type="eggNOG" id="COG1555">
    <property type="taxonomic scope" value="Bacteria"/>
</dbReference>
<dbReference type="RefSeq" id="WP_002695985.1">
    <property type="nucleotide sequence ID" value="NZ_AAWS01000010.1"/>
</dbReference>
<proteinExistence type="predicted"/>